<accession>A0A8J5GG36</accession>
<dbReference type="AlphaFoldDB" id="A0A8J5GG36"/>
<sequence length="129" mass="14044">MLSVPRRSKRALFVGGVFVKTSLLEARSTHRHRSSWTAFPVAAHQSDVLPKTKISSFVGNLPESSSILLSPYSWLHRPVFTVVGYKVAMRISYLASKPEEIGTDGRGCKPWEAITTGMPAGVSILASTS</sequence>
<gene>
    <name evidence="1" type="ORF">ZIOFF_040736</name>
</gene>
<name>A0A8J5GG36_ZINOF</name>
<comment type="caution">
    <text evidence="1">The sequence shown here is derived from an EMBL/GenBank/DDBJ whole genome shotgun (WGS) entry which is preliminary data.</text>
</comment>
<proteinExistence type="predicted"/>
<protein>
    <submittedName>
        <fullName evidence="1">Uncharacterized protein</fullName>
    </submittedName>
</protein>
<dbReference type="EMBL" id="JACMSC010000011">
    <property type="protein sequence ID" value="KAG6500878.1"/>
    <property type="molecule type" value="Genomic_DNA"/>
</dbReference>
<evidence type="ECO:0000313" key="1">
    <source>
        <dbReference type="EMBL" id="KAG6500878.1"/>
    </source>
</evidence>
<reference evidence="1 2" key="1">
    <citation type="submission" date="2020-08" db="EMBL/GenBank/DDBJ databases">
        <title>Plant Genome Project.</title>
        <authorList>
            <person name="Zhang R.-G."/>
        </authorList>
    </citation>
    <scope>NUCLEOTIDE SEQUENCE [LARGE SCALE GENOMIC DNA]</scope>
    <source>
        <tissue evidence="1">Rhizome</tissue>
    </source>
</reference>
<dbReference type="Proteomes" id="UP000734854">
    <property type="component" value="Unassembled WGS sequence"/>
</dbReference>
<organism evidence="1 2">
    <name type="scientific">Zingiber officinale</name>
    <name type="common">Ginger</name>
    <name type="synonym">Amomum zingiber</name>
    <dbReference type="NCBI Taxonomy" id="94328"/>
    <lineage>
        <taxon>Eukaryota</taxon>
        <taxon>Viridiplantae</taxon>
        <taxon>Streptophyta</taxon>
        <taxon>Embryophyta</taxon>
        <taxon>Tracheophyta</taxon>
        <taxon>Spermatophyta</taxon>
        <taxon>Magnoliopsida</taxon>
        <taxon>Liliopsida</taxon>
        <taxon>Zingiberales</taxon>
        <taxon>Zingiberaceae</taxon>
        <taxon>Zingiber</taxon>
    </lineage>
</organism>
<keyword evidence="2" id="KW-1185">Reference proteome</keyword>
<evidence type="ECO:0000313" key="2">
    <source>
        <dbReference type="Proteomes" id="UP000734854"/>
    </source>
</evidence>